<dbReference type="RefSeq" id="WP_120044406.1">
    <property type="nucleotide sequence ID" value="NZ_QZFU01000041.1"/>
</dbReference>
<evidence type="ECO:0008006" key="4">
    <source>
        <dbReference type="Google" id="ProtNLM"/>
    </source>
</evidence>
<feature type="transmembrane region" description="Helical" evidence="1">
    <location>
        <begin position="49"/>
        <end position="69"/>
    </location>
</feature>
<sequence length="185" mass="19915">MSYLRTFAPWVVYALVPDRFWQWGALAALVLSLVEIARRTRAGHRLDALILDAGTALFFVALTVLAFAVPNSPLHAYGAAASNGVLALIAGVSIAVRVPFTLGIAKQTTPREIWDHPIFLRMNYLITAVWTASFALGALALVLLAHSGAALRIPTQVAAFAIPMIFTIRYVAHMQAKGRAAGHAL</sequence>
<gene>
    <name evidence="2" type="ORF">D5S18_29730</name>
</gene>
<dbReference type="Proteomes" id="UP000266677">
    <property type="component" value="Unassembled WGS sequence"/>
</dbReference>
<feature type="transmembrane region" description="Helical" evidence="1">
    <location>
        <begin position="20"/>
        <end position="37"/>
    </location>
</feature>
<feature type="transmembrane region" description="Helical" evidence="1">
    <location>
        <begin position="124"/>
        <end position="147"/>
    </location>
</feature>
<dbReference type="AlphaFoldDB" id="A0A3A4KL78"/>
<feature type="transmembrane region" description="Helical" evidence="1">
    <location>
        <begin position="81"/>
        <end position="104"/>
    </location>
</feature>
<comment type="caution">
    <text evidence="2">The sequence shown here is derived from an EMBL/GenBank/DDBJ whole genome shotgun (WGS) entry which is preliminary data.</text>
</comment>
<evidence type="ECO:0000313" key="2">
    <source>
        <dbReference type="EMBL" id="RJO70039.1"/>
    </source>
</evidence>
<feature type="transmembrane region" description="Helical" evidence="1">
    <location>
        <begin position="153"/>
        <end position="172"/>
    </location>
</feature>
<protein>
    <recommendedName>
        <fullName evidence="4">DUF3159 domain-containing protein</fullName>
    </recommendedName>
</protein>
<proteinExistence type="predicted"/>
<name>A0A3A4KL78_9NOCA</name>
<dbReference type="OrthoDB" id="3870305at2"/>
<keyword evidence="1" id="KW-1133">Transmembrane helix</keyword>
<dbReference type="EMBL" id="QZFU01000041">
    <property type="protein sequence ID" value="RJO70039.1"/>
    <property type="molecule type" value="Genomic_DNA"/>
</dbReference>
<keyword evidence="3" id="KW-1185">Reference proteome</keyword>
<keyword evidence="1" id="KW-0812">Transmembrane</keyword>
<keyword evidence="1" id="KW-0472">Membrane</keyword>
<organism evidence="2 3">
    <name type="scientific">Nocardia panacis</name>
    <dbReference type="NCBI Taxonomy" id="2340916"/>
    <lineage>
        <taxon>Bacteria</taxon>
        <taxon>Bacillati</taxon>
        <taxon>Actinomycetota</taxon>
        <taxon>Actinomycetes</taxon>
        <taxon>Mycobacteriales</taxon>
        <taxon>Nocardiaceae</taxon>
        <taxon>Nocardia</taxon>
    </lineage>
</organism>
<accession>A0A3A4KL78</accession>
<evidence type="ECO:0000256" key="1">
    <source>
        <dbReference type="SAM" id="Phobius"/>
    </source>
</evidence>
<reference evidence="2 3" key="1">
    <citation type="submission" date="2018-09" db="EMBL/GenBank/DDBJ databases">
        <title>YIM PH21274 draft genome.</title>
        <authorList>
            <person name="Miao C."/>
        </authorList>
    </citation>
    <scope>NUCLEOTIDE SEQUENCE [LARGE SCALE GENOMIC DNA]</scope>
    <source>
        <strain evidence="2 3">YIM PH 21724</strain>
    </source>
</reference>
<evidence type="ECO:0000313" key="3">
    <source>
        <dbReference type="Proteomes" id="UP000266677"/>
    </source>
</evidence>